<comment type="similarity">
    <text evidence="2">Belongs to the CPA3 antiporters (TC 2.A.63) subunit D family.</text>
</comment>
<proteinExistence type="inferred from homology"/>
<dbReference type="Pfam" id="PF00361">
    <property type="entry name" value="Proton_antipo_M"/>
    <property type="match status" value="1"/>
</dbReference>
<name>A0A9X1ICC2_9PROT</name>
<comment type="caution">
    <text evidence="10">The sequence shown here is derived from an EMBL/GenBank/DDBJ whole genome shotgun (WGS) entry which is preliminary data.</text>
</comment>
<dbReference type="Proteomes" id="UP001139311">
    <property type="component" value="Unassembled WGS sequence"/>
</dbReference>
<evidence type="ECO:0000256" key="4">
    <source>
        <dbReference type="ARBA" id="ARBA00022692"/>
    </source>
</evidence>
<feature type="transmembrane region" description="Helical" evidence="8">
    <location>
        <begin position="311"/>
        <end position="334"/>
    </location>
</feature>
<keyword evidence="11" id="KW-1185">Reference proteome</keyword>
<dbReference type="RefSeq" id="WP_226605864.1">
    <property type="nucleotide sequence ID" value="NZ_JAJAQI010000007.1"/>
</dbReference>
<evidence type="ECO:0000256" key="6">
    <source>
        <dbReference type="ARBA" id="ARBA00023136"/>
    </source>
</evidence>
<evidence type="ECO:0000256" key="7">
    <source>
        <dbReference type="RuleBase" id="RU000320"/>
    </source>
</evidence>
<evidence type="ECO:0000313" key="11">
    <source>
        <dbReference type="Proteomes" id="UP001139311"/>
    </source>
</evidence>
<organism evidence="10 11">
    <name type="scientific">Roseicella aerolata</name>
    <dbReference type="NCBI Taxonomy" id="2883479"/>
    <lineage>
        <taxon>Bacteria</taxon>
        <taxon>Pseudomonadati</taxon>
        <taxon>Pseudomonadota</taxon>
        <taxon>Alphaproteobacteria</taxon>
        <taxon>Acetobacterales</taxon>
        <taxon>Roseomonadaceae</taxon>
        <taxon>Roseicella</taxon>
    </lineage>
</organism>
<dbReference type="PANTHER" id="PTHR42703">
    <property type="entry name" value="NADH DEHYDROGENASE"/>
    <property type="match status" value="1"/>
</dbReference>
<feature type="transmembrane region" description="Helical" evidence="8">
    <location>
        <begin position="203"/>
        <end position="229"/>
    </location>
</feature>
<gene>
    <name evidence="10" type="ORF">LHA35_06135</name>
</gene>
<dbReference type="EMBL" id="JAJAQI010000007">
    <property type="protein sequence ID" value="MCB4821309.1"/>
    <property type="molecule type" value="Genomic_DNA"/>
</dbReference>
<sequence length="494" mass="51562">MTDALLPALVLATSLLPALVIFLLPEPAWRLRTAVNLAGAAAKLALVVVMLAGVAGGATYELRLPLVPGLDLLLRVDALALLFVTLSAFLWLLTTIYAIAYLGDGPDQSRFFGFFSLCVAATTGIALSGSLITFFVFYELLTLSTWPLVVHRGDAGSLAAGRRYLGYTLGGSAALLLGILWLESASGPVEFTAHGRLVGLDAGLLRGCFLLMVGGLGVKAALVPLHAWLPAAMVAPAPVSALLHAVAVVKAGAFGITRVVLDVFGPGLVQELGLGLPLAVAASFTILYGSLRALAQSDIKRRLAFSTVSQVSYIALGLALAGPVAAVGGLVHLVHQGLMKITLFFCAGALAETLHAHRVEELDGAGRRMPLTMLAFSIAALGMIGVPPMAGFVSKWWLGMGALQAGQPWVLAVLAGSSLLNAAYFLPLLHRAWFLPPRDAEAPAVPMFRREGDWGLVLPPVITAAAALAAGLFAAFAFSPLGWARLIIARDYGL</sequence>
<keyword evidence="5 8" id="KW-1133">Transmembrane helix</keyword>
<evidence type="ECO:0000313" key="10">
    <source>
        <dbReference type="EMBL" id="MCB4821309.1"/>
    </source>
</evidence>
<keyword evidence="4 7" id="KW-0812">Transmembrane</keyword>
<feature type="transmembrane region" description="Helical" evidence="8">
    <location>
        <begin position="78"/>
        <end position="102"/>
    </location>
</feature>
<dbReference type="PANTHER" id="PTHR42703:SF1">
    <property type="entry name" value="NA(+)_H(+) ANTIPORTER SUBUNIT D1"/>
    <property type="match status" value="1"/>
</dbReference>
<dbReference type="AlphaFoldDB" id="A0A9X1ICC2"/>
<accession>A0A9X1ICC2</accession>
<feature type="transmembrane region" description="Helical" evidence="8">
    <location>
        <begin position="456"/>
        <end position="478"/>
    </location>
</feature>
<feature type="transmembrane region" description="Helical" evidence="8">
    <location>
        <begin position="374"/>
        <end position="397"/>
    </location>
</feature>
<keyword evidence="6 8" id="KW-0472">Membrane</keyword>
<evidence type="ECO:0000256" key="3">
    <source>
        <dbReference type="ARBA" id="ARBA00022475"/>
    </source>
</evidence>
<feature type="domain" description="NADH:quinone oxidoreductase/Mrp antiporter transmembrane" evidence="9">
    <location>
        <begin position="128"/>
        <end position="417"/>
    </location>
</feature>
<reference evidence="10" key="1">
    <citation type="submission" date="2021-10" db="EMBL/GenBank/DDBJ databases">
        <title>Roseicella aerolatum sp. nov., isolated from aerosols of e-waste dismantling site.</title>
        <authorList>
            <person name="Qin T."/>
        </authorList>
    </citation>
    <scope>NUCLEOTIDE SEQUENCE</scope>
    <source>
        <strain evidence="10">GB24</strain>
    </source>
</reference>
<comment type="subcellular location">
    <subcellularLocation>
        <location evidence="1">Cell membrane</location>
        <topology evidence="1">Multi-pass membrane protein</topology>
    </subcellularLocation>
    <subcellularLocation>
        <location evidence="7">Membrane</location>
        <topology evidence="7">Multi-pass membrane protein</topology>
    </subcellularLocation>
</comment>
<dbReference type="InterPro" id="IPR001750">
    <property type="entry name" value="ND/Mrp_TM"/>
</dbReference>
<dbReference type="PRINTS" id="PR01434">
    <property type="entry name" value="NADHDHGNASE5"/>
</dbReference>
<feature type="transmembrane region" description="Helical" evidence="8">
    <location>
        <begin position="114"/>
        <end position="138"/>
    </location>
</feature>
<dbReference type="InterPro" id="IPR050586">
    <property type="entry name" value="CPA3_Na-H_Antiporter_D"/>
</dbReference>
<keyword evidence="3" id="KW-1003">Cell membrane</keyword>
<feature type="transmembrane region" description="Helical" evidence="8">
    <location>
        <begin position="409"/>
        <end position="429"/>
    </location>
</feature>
<feature type="transmembrane region" description="Helical" evidence="8">
    <location>
        <begin position="241"/>
        <end position="261"/>
    </location>
</feature>
<evidence type="ECO:0000256" key="2">
    <source>
        <dbReference type="ARBA" id="ARBA00005346"/>
    </source>
</evidence>
<evidence type="ECO:0000256" key="5">
    <source>
        <dbReference type="ARBA" id="ARBA00022989"/>
    </source>
</evidence>
<evidence type="ECO:0000259" key="9">
    <source>
        <dbReference type="Pfam" id="PF00361"/>
    </source>
</evidence>
<evidence type="ECO:0000256" key="8">
    <source>
        <dbReference type="SAM" id="Phobius"/>
    </source>
</evidence>
<dbReference type="GO" id="GO:0005886">
    <property type="term" value="C:plasma membrane"/>
    <property type="evidence" value="ECO:0007669"/>
    <property type="project" value="UniProtKB-SubCell"/>
</dbReference>
<feature type="transmembrane region" description="Helical" evidence="8">
    <location>
        <begin position="164"/>
        <end position="182"/>
    </location>
</feature>
<evidence type="ECO:0000256" key="1">
    <source>
        <dbReference type="ARBA" id="ARBA00004651"/>
    </source>
</evidence>
<protein>
    <submittedName>
        <fullName evidence="10">Monovalent cation/H+ antiporter subunit D family protein</fullName>
    </submittedName>
</protein>
<feature type="transmembrane region" description="Helical" evidence="8">
    <location>
        <begin position="6"/>
        <end position="25"/>
    </location>
</feature>
<feature type="transmembrane region" description="Helical" evidence="8">
    <location>
        <begin position="273"/>
        <end position="291"/>
    </location>
</feature>
<feature type="transmembrane region" description="Helical" evidence="8">
    <location>
        <begin position="37"/>
        <end position="58"/>
    </location>
</feature>